<dbReference type="Gene3D" id="3.20.20.190">
    <property type="entry name" value="Phosphatidylinositol (PI) phosphodiesterase"/>
    <property type="match status" value="1"/>
</dbReference>
<sequence>MTSPITTTTNATKPMSALIGHRGLPSQAPENTAASLKAAFEQGIDWIEVDVTMAGDGSLVILHDADLRRFGQPDRTLVSLDRAALLQVDAGGWFHAEFAGEPILFMTQLLTLVRRYRLGLNLELKINPDLAMPEQVDAVIEALRPAALDPSKLVVSSFDHRALTRLRQRWPEVAIGILFGALPVDLPAVLIALKPVSIHCDQALLTAPLAAKIVPLYPLYCYTVNDSVTLATLLSWGVSGVFSDRAGAEELRQVVLDRTLTR</sequence>
<dbReference type="Pfam" id="PF03009">
    <property type="entry name" value="GDPD"/>
    <property type="match status" value="1"/>
</dbReference>
<dbReference type="EC" id="3.1.4.46" evidence="2"/>
<dbReference type="SUPFAM" id="SSF51695">
    <property type="entry name" value="PLC-like phosphodiesterases"/>
    <property type="match status" value="1"/>
</dbReference>
<evidence type="ECO:0000259" key="1">
    <source>
        <dbReference type="PROSITE" id="PS51704"/>
    </source>
</evidence>
<organism evidence="2 3">
    <name type="scientific">Reinekea forsetii</name>
    <dbReference type="NCBI Taxonomy" id="1336806"/>
    <lineage>
        <taxon>Bacteria</taxon>
        <taxon>Pseudomonadati</taxon>
        <taxon>Pseudomonadota</taxon>
        <taxon>Gammaproteobacteria</taxon>
        <taxon>Oceanospirillales</taxon>
        <taxon>Saccharospirillaceae</taxon>
        <taxon>Reinekea</taxon>
    </lineage>
</organism>
<dbReference type="InterPro" id="IPR017946">
    <property type="entry name" value="PLC-like_Pdiesterase_TIM-brl"/>
</dbReference>
<dbReference type="AlphaFoldDB" id="A0A2K8KW47"/>
<dbReference type="InterPro" id="IPR030395">
    <property type="entry name" value="GP_PDE_dom"/>
</dbReference>
<dbReference type="GO" id="GO:0008889">
    <property type="term" value="F:glycerophosphodiester phosphodiesterase activity"/>
    <property type="evidence" value="ECO:0007669"/>
    <property type="project" value="UniProtKB-EC"/>
</dbReference>
<dbReference type="Proteomes" id="UP000229757">
    <property type="component" value="Chromosome"/>
</dbReference>
<dbReference type="OrthoDB" id="9795622at2"/>
<proteinExistence type="predicted"/>
<dbReference type="RefSeq" id="WP_100258375.1">
    <property type="nucleotide sequence ID" value="NZ_CP011797.1"/>
</dbReference>
<evidence type="ECO:0000313" key="3">
    <source>
        <dbReference type="Proteomes" id="UP000229757"/>
    </source>
</evidence>
<dbReference type="PANTHER" id="PTHR46211:SF1">
    <property type="entry name" value="GLYCEROPHOSPHODIESTER PHOSPHODIESTERASE, CYTOPLASMIC"/>
    <property type="match status" value="1"/>
</dbReference>
<dbReference type="GO" id="GO:0006629">
    <property type="term" value="P:lipid metabolic process"/>
    <property type="evidence" value="ECO:0007669"/>
    <property type="project" value="InterPro"/>
</dbReference>
<dbReference type="EMBL" id="CP011797">
    <property type="protein sequence ID" value="ATX78169.1"/>
    <property type="molecule type" value="Genomic_DNA"/>
</dbReference>
<evidence type="ECO:0000313" key="2">
    <source>
        <dbReference type="EMBL" id="ATX78169.1"/>
    </source>
</evidence>
<protein>
    <submittedName>
        <fullName evidence="2">Glycerophosphoryl diester phosphodiesterase</fullName>
        <ecNumber evidence="2">3.1.4.46</ecNumber>
    </submittedName>
</protein>
<accession>A0A2K8KW47</accession>
<keyword evidence="3" id="KW-1185">Reference proteome</keyword>
<dbReference type="PANTHER" id="PTHR46211">
    <property type="entry name" value="GLYCEROPHOSPHORYL DIESTER PHOSPHODIESTERASE"/>
    <property type="match status" value="1"/>
</dbReference>
<keyword evidence="2" id="KW-0378">Hydrolase</keyword>
<gene>
    <name evidence="2" type="ORF">REIFOR_03050</name>
</gene>
<reference evidence="2 3" key="1">
    <citation type="journal article" date="2017" name="Environ. Microbiol.">
        <title>Genomic and physiological analyses of 'Reinekea forsetii' reveal a versatile opportunistic lifestyle during spring algae blooms.</title>
        <authorList>
            <person name="Avci B."/>
            <person name="Hahnke R.L."/>
            <person name="Chafee M."/>
            <person name="Fischer T."/>
            <person name="Gruber-Vodicka H."/>
            <person name="Tegetmeyer H.E."/>
            <person name="Harder J."/>
            <person name="Fuchs B.M."/>
            <person name="Amann R.I."/>
            <person name="Teeling H."/>
        </authorList>
    </citation>
    <scope>NUCLEOTIDE SEQUENCE [LARGE SCALE GENOMIC DNA]</scope>
    <source>
        <strain evidence="2 3">Hel1_31_D35</strain>
    </source>
</reference>
<dbReference type="KEGG" id="rfo:REIFOR_03050"/>
<feature type="domain" description="GP-PDE" evidence="1">
    <location>
        <begin position="16"/>
        <end position="253"/>
    </location>
</feature>
<name>A0A2K8KW47_9GAMM</name>
<dbReference type="PROSITE" id="PS51704">
    <property type="entry name" value="GP_PDE"/>
    <property type="match status" value="1"/>
</dbReference>